<feature type="transmembrane region" description="Helical" evidence="1">
    <location>
        <begin position="15"/>
        <end position="37"/>
    </location>
</feature>
<name>A0A328AQ22_9CAUL</name>
<proteinExistence type="predicted"/>
<gene>
    <name evidence="2" type="ORF">DJ018_00255</name>
</gene>
<protein>
    <submittedName>
        <fullName evidence="2">Uncharacterized protein</fullName>
    </submittedName>
</protein>
<dbReference type="OrthoDB" id="7187914at2"/>
<dbReference type="RefSeq" id="WP_111512806.1">
    <property type="nucleotide sequence ID" value="NZ_QFYR01000001.1"/>
</dbReference>
<keyword evidence="3" id="KW-1185">Reference proteome</keyword>
<keyword evidence="1" id="KW-0812">Transmembrane</keyword>
<dbReference type="Proteomes" id="UP000249725">
    <property type="component" value="Unassembled WGS sequence"/>
</dbReference>
<evidence type="ECO:0000313" key="2">
    <source>
        <dbReference type="EMBL" id="RAK56455.1"/>
    </source>
</evidence>
<evidence type="ECO:0000313" key="3">
    <source>
        <dbReference type="Proteomes" id="UP000249725"/>
    </source>
</evidence>
<accession>A0A328AQ22</accession>
<dbReference type="AlphaFoldDB" id="A0A328AQ22"/>
<keyword evidence="1" id="KW-1133">Transmembrane helix</keyword>
<reference evidence="3" key="1">
    <citation type="submission" date="2018-05" db="EMBL/GenBank/DDBJ databases">
        <authorList>
            <person name="Li X."/>
        </authorList>
    </citation>
    <scope>NUCLEOTIDE SEQUENCE [LARGE SCALE GENOMIC DNA]</scope>
    <source>
        <strain evidence="3">YIM 73061</strain>
    </source>
</reference>
<sequence>MTDYEARGMGPKPKLALIVSAVAGVLAILVVGGLTFMSWQKSRNEAIATASEWTITGAPCPEITQAQFDAIPHKARLTDFWDMKLERANGHVDCQVVKTNGGKGLGSFSVCQLTSPQIVRVEAKKGDKFFNPGFGQAVTVTSEGGTPHCVLAGKFKVN</sequence>
<evidence type="ECO:0000256" key="1">
    <source>
        <dbReference type="SAM" id="Phobius"/>
    </source>
</evidence>
<comment type="caution">
    <text evidence="2">The sequence shown here is derived from an EMBL/GenBank/DDBJ whole genome shotgun (WGS) entry which is preliminary data.</text>
</comment>
<keyword evidence="1" id="KW-0472">Membrane</keyword>
<organism evidence="2 3">
    <name type="scientific">Phenylobacterium deserti</name>
    <dbReference type="NCBI Taxonomy" id="1914756"/>
    <lineage>
        <taxon>Bacteria</taxon>
        <taxon>Pseudomonadati</taxon>
        <taxon>Pseudomonadota</taxon>
        <taxon>Alphaproteobacteria</taxon>
        <taxon>Caulobacterales</taxon>
        <taxon>Caulobacteraceae</taxon>
        <taxon>Phenylobacterium</taxon>
    </lineage>
</organism>
<dbReference type="EMBL" id="QFYR01000001">
    <property type="protein sequence ID" value="RAK56455.1"/>
    <property type="molecule type" value="Genomic_DNA"/>
</dbReference>